<dbReference type="SUPFAM" id="SSF55031">
    <property type="entry name" value="Bacterial exopeptidase dimerisation domain"/>
    <property type="match status" value="1"/>
</dbReference>
<evidence type="ECO:0000256" key="3">
    <source>
        <dbReference type="ARBA" id="ARBA00022670"/>
    </source>
</evidence>
<dbReference type="Proteomes" id="UP000190285">
    <property type="component" value="Unassembled WGS sequence"/>
</dbReference>
<evidence type="ECO:0000256" key="5">
    <source>
        <dbReference type="ARBA" id="ARBA00022801"/>
    </source>
</evidence>
<evidence type="ECO:0000259" key="9">
    <source>
        <dbReference type="Pfam" id="PF07687"/>
    </source>
</evidence>
<dbReference type="InterPro" id="IPR036264">
    <property type="entry name" value="Bact_exopeptidase_dim_dom"/>
</dbReference>
<dbReference type="PANTHER" id="PTHR43808">
    <property type="entry name" value="ACETYLORNITHINE DEACETYLASE"/>
    <property type="match status" value="1"/>
</dbReference>
<dbReference type="InterPro" id="IPR002933">
    <property type="entry name" value="Peptidase_M20"/>
</dbReference>
<proteinExistence type="inferred from homology"/>
<reference evidence="10 11" key="1">
    <citation type="submission" date="2017-02" db="EMBL/GenBank/DDBJ databases">
        <authorList>
            <person name="Peterson S.W."/>
        </authorList>
    </citation>
    <scope>NUCLEOTIDE SEQUENCE [LARGE SCALE GENOMIC DNA]</scope>
    <source>
        <strain evidence="10 11">M1</strain>
    </source>
</reference>
<dbReference type="InterPro" id="IPR011650">
    <property type="entry name" value="Peptidase_M20_dimer"/>
</dbReference>
<protein>
    <submittedName>
        <fullName evidence="10">Succinyl-diaminopimelate desuccinylase</fullName>
    </submittedName>
</protein>
<dbReference type="InterPro" id="IPR001261">
    <property type="entry name" value="ArgE/DapE_CS"/>
</dbReference>
<keyword evidence="11" id="KW-1185">Reference proteome</keyword>
<dbReference type="STRING" id="36842.SAMN02194393_02418"/>
<sequence length="469" mass="52464">MEKVLNDIIDSMAENIINSTIETVRIKSVLEEGNDKTKPFGEGIDKALNYTLDLGKGLEMKSENIDGYAGFVEIGHGKDMVGVLAHIDVVPEGNGWTYPPYEGMIEDRKLYGRGALDDKGPLIACMYALKAIEKSKIPISKRCRLIIGTDEETLGRGIKYYLKKCEKPKCGFSPDAEFPVIYAEKGILRFEIQGTFNEKKNDRKKLKLLRVSGGTRANVVPDYAKAEMKVKGSGDKNISNAVNSLEYTKRKLVTINKEDDFVIIEVKGQSAHASTPELGINAISIIIEILSKLDIASIKFKKYIDVLRALTEDVNGKKAGFYCNDEISGDLTLNIGVVEIDDVKGRAVFDIRYPVMAQKDEIWQKICSLCNDDSIKLLEIQDKKPLYVDPKSKLIKTLQKVYKEMMDQNPELIAIGGGTYCRYLDNFVAFGPVFPGQRELAHEPDEYISLSDLILISKIYAQAIYELIK</sequence>
<dbReference type="GO" id="GO:0006526">
    <property type="term" value="P:L-arginine biosynthetic process"/>
    <property type="evidence" value="ECO:0007669"/>
    <property type="project" value="TreeGrafter"/>
</dbReference>
<name>A0A1T5L3W5_9FIRM</name>
<evidence type="ECO:0000313" key="11">
    <source>
        <dbReference type="Proteomes" id="UP000190285"/>
    </source>
</evidence>
<evidence type="ECO:0000256" key="2">
    <source>
        <dbReference type="ARBA" id="ARBA00006247"/>
    </source>
</evidence>
<dbReference type="GO" id="GO:0008777">
    <property type="term" value="F:acetylornithine deacetylase activity"/>
    <property type="evidence" value="ECO:0007669"/>
    <property type="project" value="TreeGrafter"/>
</dbReference>
<dbReference type="InterPro" id="IPR010964">
    <property type="entry name" value="M20A_pepV-rel"/>
</dbReference>
<dbReference type="RefSeq" id="WP_170917389.1">
    <property type="nucleotide sequence ID" value="NZ_FUZT01000005.1"/>
</dbReference>
<dbReference type="GO" id="GO:0016805">
    <property type="term" value="F:dipeptidase activity"/>
    <property type="evidence" value="ECO:0007669"/>
    <property type="project" value="UniProtKB-KW"/>
</dbReference>
<dbReference type="NCBIfam" id="TIGR01887">
    <property type="entry name" value="dipeptidaselike"/>
    <property type="match status" value="1"/>
</dbReference>
<evidence type="ECO:0000256" key="4">
    <source>
        <dbReference type="ARBA" id="ARBA00022723"/>
    </source>
</evidence>
<dbReference type="AlphaFoldDB" id="A0A1T5L3W5"/>
<dbReference type="Pfam" id="PF01546">
    <property type="entry name" value="Peptidase_M20"/>
    <property type="match status" value="1"/>
</dbReference>
<evidence type="ECO:0000256" key="1">
    <source>
        <dbReference type="ARBA" id="ARBA00001947"/>
    </source>
</evidence>
<gene>
    <name evidence="10" type="ORF">SAMN02194393_02418</name>
</gene>
<keyword evidence="6" id="KW-0862">Zinc</keyword>
<keyword evidence="8" id="KW-0482">Metalloprotease</keyword>
<evidence type="ECO:0000256" key="7">
    <source>
        <dbReference type="ARBA" id="ARBA00022997"/>
    </source>
</evidence>
<comment type="cofactor">
    <cofactor evidence="1">
        <name>Zn(2+)</name>
        <dbReference type="ChEBI" id="CHEBI:29105"/>
    </cofactor>
</comment>
<keyword evidence="4" id="KW-0479">Metal-binding</keyword>
<dbReference type="PROSITE" id="PS00758">
    <property type="entry name" value="ARGE_DAPE_CPG2_1"/>
    <property type="match status" value="1"/>
</dbReference>
<comment type="similarity">
    <text evidence="2">Belongs to the peptidase M20A family.</text>
</comment>
<organism evidence="10 11">
    <name type="scientific">Maledivibacter halophilus</name>
    <dbReference type="NCBI Taxonomy" id="36842"/>
    <lineage>
        <taxon>Bacteria</taxon>
        <taxon>Bacillati</taxon>
        <taxon>Bacillota</taxon>
        <taxon>Clostridia</taxon>
        <taxon>Peptostreptococcales</taxon>
        <taxon>Caminicellaceae</taxon>
        <taxon>Maledivibacter</taxon>
    </lineage>
</organism>
<accession>A0A1T5L3W5</accession>
<dbReference type="Gene3D" id="3.30.70.360">
    <property type="match status" value="2"/>
</dbReference>
<keyword evidence="5" id="KW-0378">Hydrolase</keyword>
<dbReference type="GO" id="GO:0008237">
    <property type="term" value="F:metallopeptidase activity"/>
    <property type="evidence" value="ECO:0007669"/>
    <property type="project" value="UniProtKB-KW"/>
</dbReference>
<dbReference type="EMBL" id="FUZT01000005">
    <property type="protein sequence ID" value="SKC70319.1"/>
    <property type="molecule type" value="Genomic_DNA"/>
</dbReference>
<evidence type="ECO:0000313" key="10">
    <source>
        <dbReference type="EMBL" id="SKC70319.1"/>
    </source>
</evidence>
<dbReference type="GO" id="GO:0008270">
    <property type="term" value="F:zinc ion binding"/>
    <property type="evidence" value="ECO:0007669"/>
    <property type="project" value="InterPro"/>
</dbReference>
<dbReference type="PANTHER" id="PTHR43808:SF31">
    <property type="entry name" value="N-ACETYL-L-CITRULLINE DEACETYLASE"/>
    <property type="match status" value="1"/>
</dbReference>
<feature type="domain" description="Peptidase M20 dimerisation" evidence="9">
    <location>
        <begin position="263"/>
        <end position="366"/>
    </location>
</feature>
<dbReference type="SUPFAM" id="SSF53187">
    <property type="entry name" value="Zn-dependent exopeptidases"/>
    <property type="match status" value="1"/>
</dbReference>
<dbReference type="Gene3D" id="3.40.630.10">
    <property type="entry name" value="Zn peptidases"/>
    <property type="match status" value="1"/>
</dbReference>
<dbReference type="GO" id="GO:0006508">
    <property type="term" value="P:proteolysis"/>
    <property type="evidence" value="ECO:0007669"/>
    <property type="project" value="UniProtKB-KW"/>
</dbReference>
<dbReference type="Pfam" id="PF07687">
    <property type="entry name" value="M20_dimer"/>
    <property type="match status" value="1"/>
</dbReference>
<keyword evidence="7" id="KW-0224">Dipeptidase</keyword>
<dbReference type="NCBIfam" id="NF005591">
    <property type="entry name" value="PRK07318.1"/>
    <property type="match status" value="1"/>
</dbReference>
<keyword evidence="3" id="KW-0645">Protease</keyword>
<evidence type="ECO:0000256" key="6">
    <source>
        <dbReference type="ARBA" id="ARBA00022833"/>
    </source>
</evidence>
<evidence type="ECO:0000256" key="8">
    <source>
        <dbReference type="ARBA" id="ARBA00023049"/>
    </source>
</evidence>
<dbReference type="InterPro" id="IPR050072">
    <property type="entry name" value="Peptidase_M20A"/>
</dbReference>